<dbReference type="PANTHER" id="PTHR30349">
    <property type="entry name" value="PHAGE INTEGRASE-RELATED"/>
    <property type="match status" value="1"/>
</dbReference>
<dbReference type="SUPFAM" id="SSF46785">
    <property type="entry name" value="Winged helix' DNA-binding domain"/>
    <property type="match status" value="1"/>
</dbReference>
<dbReference type="InterPro" id="IPR044068">
    <property type="entry name" value="CB"/>
</dbReference>
<dbReference type="CDD" id="cd07377">
    <property type="entry name" value="WHTH_GntR"/>
    <property type="match status" value="1"/>
</dbReference>
<feature type="domain" description="HTH gntR-type" evidence="9">
    <location>
        <begin position="462"/>
        <end position="530"/>
    </location>
</feature>
<feature type="domain" description="Tyr recombinase" evidence="10">
    <location>
        <begin position="235"/>
        <end position="435"/>
    </location>
</feature>
<evidence type="ECO:0000256" key="4">
    <source>
        <dbReference type="ARBA" id="ARBA00023125"/>
    </source>
</evidence>
<dbReference type="PANTHER" id="PTHR30349:SF64">
    <property type="entry name" value="PROPHAGE INTEGRASE INTD-RELATED"/>
    <property type="match status" value="1"/>
</dbReference>
<keyword evidence="2" id="KW-0229">DNA integration</keyword>
<keyword evidence="5" id="KW-0804">Transcription</keyword>
<evidence type="ECO:0000256" key="6">
    <source>
        <dbReference type="ARBA" id="ARBA00023172"/>
    </source>
</evidence>
<evidence type="ECO:0000256" key="7">
    <source>
        <dbReference type="PROSITE-ProRule" id="PRU01248"/>
    </source>
</evidence>
<dbReference type="Pfam" id="PF14659">
    <property type="entry name" value="Phage_int_SAM_3"/>
    <property type="match status" value="1"/>
</dbReference>
<evidence type="ECO:0000259" key="11">
    <source>
        <dbReference type="PROSITE" id="PS51900"/>
    </source>
</evidence>
<dbReference type="EMBL" id="JAAATY010000043">
    <property type="protein sequence ID" value="NRN70709.1"/>
    <property type="molecule type" value="Genomic_DNA"/>
</dbReference>
<dbReference type="Gene3D" id="1.10.10.10">
    <property type="entry name" value="Winged helix-like DNA-binding domain superfamily/Winged helix DNA-binding domain"/>
    <property type="match status" value="1"/>
</dbReference>
<dbReference type="PROSITE" id="PS51898">
    <property type="entry name" value="TYR_RECOMBINASE"/>
    <property type="match status" value="1"/>
</dbReference>
<dbReference type="PROSITE" id="PS50949">
    <property type="entry name" value="HTH_GNTR"/>
    <property type="match status" value="1"/>
</dbReference>
<sequence length="550" mass="60819">MSIPITELITLRLHGATHGANRVYTRPMGTSKAAPRRRTRGEIETLPSGSLRVKVYAGNDPLTGRRHYVSETVPPGPHAEKEAEKVRTKLLNRVDEQRTPRTKATVNQLMDRYLELLDVDVTTRKSYEGYIRNHIRPVLGKLQVGKLNGEAFDSFYAVLRKCRARCGGRKFIEHRTKNPHECNDKCKNHTCKGLATSSMRQIHWILSGALQRAVRWGWITVNPLDQAKTPSAVKPDPHPPTPEQAAAIVNEAFKDLSWGMLVWVAMTTGARRGELCALRWDLLDLDNGVLSIRTSIAQDGADTWEKPTKTHQQRRITLDTETVSLLRAYKHQCETKAAEFARAIKAHGRVFSPDIDHNSWLKPDTVSQRYRRMCEKLGWDMNIHELRHYSATELISAGVDVRTVAGRLGHGGGGSTTLRVYSAWVSEADQRAAGTISGRMPRPPVVIDESGTPMSTTESTKDNPYQKIAADLRGAIDCGALPIGAPLPTVADLAKRYHVAFGTAQRAVAELKTAGLVSVSRGKRAVVADRSKSGPTVAEVVSLHSKRVGT</sequence>
<keyword evidence="13" id="KW-1185">Reference proteome</keyword>
<dbReference type="Gene3D" id="1.10.443.10">
    <property type="entry name" value="Intergrase catalytic core"/>
    <property type="match status" value="1"/>
</dbReference>
<evidence type="ECO:0000313" key="13">
    <source>
        <dbReference type="Proteomes" id="UP000763557"/>
    </source>
</evidence>
<dbReference type="InterPro" id="IPR004107">
    <property type="entry name" value="Integrase_SAM-like_N"/>
</dbReference>
<evidence type="ECO:0000259" key="9">
    <source>
        <dbReference type="PROSITE" id="PS50949"/>
    </source>
</evidence>
<feature type="domain" description="Core-binding (CB)" evidence="11">
    <location>
        <begin position="104"/>
        <end position="214"/>
    </location>
</feature>
<reference evidence="12 13" key="1">
    <citation type="submission" date="2020-01" db="EMBL/GenBank/DDBJ databases">
        <title>Kibdelosporangium persica a novel Actinomycetes from a hot desert in Iran.</title>
        <authorList>
            <person name="Safaei N."/>
            <person name="Zaburannyi N."/>
            <person name="Mueller R."/>
            <person name="Wink J."/>
        </authorList>
    </citation>
    <scope>NUCLEOTIDE SEQUENCE [LARGE SCALE GENOMIC DNA]</scope>
    <source>
        <strain evidence="12 13">4NS15</strain>
    </source>
</reference>
<evidence type="ECO:0000256" key="1">
    <source>
        <dbReference type="ARBA" id="ARBA00008857"/>
    </source>
</evidence>
<dbReference type="PROSITE" id="PS51900">
    <property type="entry name" value="CB"/>
    <property type="match status" value="1"/>
</dbReference>
<dbReference type="SUPFAM" id="SSF56349">
    <property type="entry name" value="DNA breaking-rejoining enzymes"/>
    <property type="match status" value="1"/>
</dbReference>
<proteinExistence type="inferred from homology"/>
<dbReference type="InterPro" id="IPR002104">
    <property type="entry name" value="Integrase_catalytic"/>
</dbReference>
<evidence type="ECO:0000256" key="3">
    <source>
        <dbReference type="ARBA" id="ARBA00023015"/>
    </source>
</evidence>
<dbReference type="Pfam" id="PF00392">
    <property type="entry name" value="GntR"/>
    <property type="match status" value="1"/>
</dbReference>
<keyword evidence="6" id="KW-0233">DNA recombination</keyword>
<dbReference type="InterPro" id="IPR036390">
    <property type="entry name" value="WH_DNA-bd_sf"/>
</dbReference>
<evidence type="ECO:0000256" key="5">
    <source>
        <dbReference type="ARBA" id="ARBA00023163"/>
    </source>
</evidence>
<evidence type="ECO:0000313" key="12">
    <source>
        <dbReference type="EMBL" id="NRN70709.1"/>
    </source>
</evidence>
<dbReference type="Pfam" id="PF00589">
    <property type="entry name" value="Phage_integrase"/>
    <property type="match status" value="1"/>
</dbReference>
<gene>
    <name evidence="12" type="ORF">GC106_79800</name>
</gene>
<dbReference type="InterPro" id="IPR010998">
    <property type="entry name" value="Integrase_recombinase_N"/>
</dbReference>
<name>A0ABX2FHX6_9PSEU</name>
<comment type="similarity">
    <text evidence="1">Belongs to the 'phage' integrase family.</text>
</comment>
<evidence type="ECO:0000256" key="2">
    <source>
        <dbReference type="ARBA" id="ARBA00022908"/>
    </source>
</evidence>
<dbReference type="InterPro" id="IPR050090">
    <property type="entry name" value="Tyrosine_recombinase_XerCD"/>
</dbReference>
<evidence type="ECO:0000256" key="8">
    <source>
        <dbReference type="SAM" id="MobiDB-lite"/>
    </source>
</evidence>
<protein>
    <submittedName>
        <fullName evidence="12">Site-specific tyrosine recombinase XerC</fullName>
    </submittedName>
</protein>
<dbReference type="SMART" id="SM00345">
    <property type="entry name" value="HTH_GNTR"/>
    <property type="match status" value="1"/>
</dbReference>
<dbReference type="InterPro" id="IPR036388">
    <property type="entry name" value="WH-like_DNA-bd_sf"/>
</dbReference>
<keyword evidence="3" id="KW-0805">Transcription regulation</keyword>
<organism evidence="12 13">
    <name type="scientific">Kibdelosporangium persicum</name>
    <dbReference type="NCBI Taxonomy" id="2698649"/>
    <lineage>
        <taxon>Bacteria</taxon>
        <taxon>Bacillati</taxon>
        <taxon>Actinomycetota</taxon>
        <taxon>Actinomycetes</taxon>
        <taxon>Pseudonocardiales</taxon>
        <taxon>Pseudonocardiaceae</taxon>
        <taxon>Kibdelosporangium</taxon>
    </lineage>
</organism>
<accession>A0ABX2FHX6</accession>
<evidence type="ECO:0000259" key="10">
    <source>
        <dbReference type="PROSITE" id="PS51898"/>
    </source>
</evidence>
<dbReference type="Proteomes" id="UP000763557">
    <property type="component" value="Unassembled WGS sequence"/>
</dbReference>
<dbReference type="CDD" id="cd01189">
    <property type="entry name" value="INT_ICEBs1_C_like"/>
    <property type="match status" value="1"/>
</dbReference>
<dbReference type="InterPro" id="IPR000524">
    <property type="entry name" value="Tscrpt_reg_HTH_GntR"/>
</dbReference>
<comment type="caution">
    <text evidence="12">The sequence shown here is derived from an EMBL/GenBank/DDBJ whole genome shotgun (WGS) entry which is preliminary data.</text>
</comment>
<dbReference type="InterPro" id="IPR013762">
    <property type="entry name" value="Integrase-like_cat_sf"/>
</dbReference>
<keyword evidence="4 7" id="KW-0238">DNA-binding</keyword>
<dbReference type="Gene3D" id="1.10.150.130">
    <property type="match status" value="1"/>
</dbReference>
<dbReference type="InterPro" id="IPR011010">
    <property type="entry name" value="DNA_brk_join_enz"/>
</dbReference>
<feature type="region of interest" description="Disordered" evidence="8">
    <location>
        <begin position="435"/>
        <end position="461"/>
    </location>
</feature>